<evidence type="ECO:0000256" key="1">
    <source>
        <dbReference type="ARBA" id="ARBA00022729"/>
    </source>
</evidence>
<dbReference type="CDD" id="cd12797">
    <property type="entry name" value="M23_peptidase"/>
    <property type="match status" value="1"/>
</dbReference>
<dbReference type="PANTHER" id="PTHR21666:SF289">
    <property type="entry name" value="L-ALA--D-GLU ENDOPEPTIDASE"/>
    <property type="match status" value="1"/>
</dbReference>
<keyword evidence="2" id="KW-0175">Coiled coil</keyword>
<dbReference type="PANTHER" id="PTHR21666">
    <property type="entry name" value="PEPTIDASE-RELATED"/>
    <property type="match status" value="1"/>
</dbReference>
<dbReference type="Proteomes" id="UP001501496">
    <property type="component" value="Unassembled WGS sequence"/>
</dbReference>
<dbReference type="Gene3D" id="6.10.250.3150">
    <property type="match status" value="1"/>
</dbReference>
<feature type="coiled-coil region" evidence="2">
    <location>
        <begin position="86"/>
        <end position="120"/>
    </location>
</feature>
<dbReference type="InterPro" id="IPR011055">
    <property type="entry name" value="Dup_hybrid_motif"/>
</dbReference>
<organism evidence="4 5">
    <name type="scientific">Postechiella marina</name>
    <dbReference type="NCBI Taxonomy" id="943941"/>
    <lineage>
        <taxon>Bacteria</taxon>
        <taxon>Pseudomonadati</taxon>
        <taxon>Bacteroidota</taxon>
        <taxon>Flavobacteriia</taxon>
        <taxon>Flavobacteriales</taxon>
        <taxon>Flavobacteriaceae</taxon>
        <taxon>Postechiella</taxon>
    </lineage>
</organism>
<name>A0ABP8C8S5_9FLAO</name>
<evidence type="ECO:0000256" key="2">
    <source>
        <dbReference type="SAM" id="Coils"/>
    </source>
</evidence>
<dbReference type="Gene3D" id="2.70.70.10">
    <property type="entry name" value="Glucose Permease (Domain IIA)"/>
    <property type="match status" value="1"/>
</dbReference>
<proteinExistence type="predicted"/>
<dbReference type="InterPro" id="IPR016047">
    <property type="entry name" value="M23ase_b-sheet_dom"/>
</dbReference>
<evidence type="ECO:0000259" key="3">
    <source>
        <dbReference type="Pfam" id="PF01551"/>
    </source>
</evidence>
<keyword evidence="5" id="KW-1185">Reference proteome</keyword>
<dbReference type="Pfam" id="PF01551">
    <property type="entry name" value="Peptidase_M23"/>
    <property type="match status" value="1"/>
</dbReference>
<feature type="domain" description="M23ase beta-sheet core" evidence="3">
    <location>
        <begin position="312"/>
        <end position="404"/>
    </location>
</feature>
<comment type="caution">
    <text evidence="4">The sequence shown here is derived from an EMBL/GenBank/DDBJ whole genome shotgun (WGS) entry which is preliminary data.</text>
</comment>
<dbReference type="SUPFAM" id="SSF51261">
    <property type="entry name" value="Duplicated hybrid motif"/>
    <property type="match status" value="1"/>
</dbReference>
<dbReference type="RefSeq" id="WP_344787861.1">
    <property type="nucleotide sequence ID" value="NZ_BAABCA010000003.1"/>
</dbReference>
<feature type="coiled-coil region" evidence="2">
    <location>
        <begin position="23"/>
        <end position="57"/>
    </location>
</feature>
<dbReference type="EMBL" id="BAABCA010000003">
    <property type="protein sequence ID" value="GAA4235644.1"/>
    <property type="molecule type" value="Genomic_DNA"/>
</dbReference>
<gene>
    <name evidence="4" type="ORF">GCM10022291_18120</name>
</gene>
<evidence type="ECO:0000313" key="4">
    <source>
        <dbReference type="EMBL" id="GAA4235644.1"/>
    </source>
</evidence>
<feature type="coiled-coil region" evidence="2">
    <location>
        <begin position="171"/>
        <end position="244"/>
    </location>
</feature>
<reference evidence="5" key="1">
    <citation type="journal article" date="2019" name="Int. J. Syst. Evol. Microbiol.">
        <title>The Global Catalogue of Microorganisms (GCM) 10K type strain sequencing project: providing services to taxonomists for standard genome sequencing and annotation.</title>
        <authorList>
            <consortium name="The Broad Institute Genomics Platform"/>
            <consortium name="The Broad Institute Genome Sequencing Center for Infectious Disease"/>
            <person name="Wu L."/>
            <person name="Ma J."/>
        </authorList>
    </citation>
    <scope>NUCLEOTIDE SEQUENCE [LARGE SCALE GENOMIC DNA]</scope>
    <source>
        <strain evidence="5">JCM 17630</strain>
    </source>
</reference>
<protein>
    <submittedName>
        <fullName evidence="4">Peptidoglycan DD-metalloendopeptidase family protein</fullName>
    </submittedName>
</protein>
<accession>A0ABP8C8S5</accession>
<sequence>MIKNNNILQLSALIIFLLFSGIAISQNQKQKALETRRQELRREIQKITELRSQGKSKERSELSLIEDFNYKIGVLSNLVKVTNQQANLLTREINANQKQITVLRDELKQLKEDYAAMIVKSYKSKNEQSRIMFLLSSDGFKQAYKRLQYLKQYSDHQKEQGETIKAKTVELQAVNTNLLKQKENKEKLIAENKEVQKSLEKERAQHNDLMKSIQKNLNLYATQIKQKQREAAKIDRQIDAIIKAAIAASRKKAGTPKTVSKSSFSLTAEEKVLASNFISNKGKLPWPVEKGLVKVRFGDQPSPIDRSIIINSKGVRIATEKGAEARAVFNGEVSEIVRIKNANIIVMVRHGNYITAYANLAKVFVKKGDKVSTKQALGEVYTSHLNGDTILRFTVYKDSQPQNPASWIYKM</sequence>
<keyword evidence="1" id="KW-0732">Signal</keyword>
<evidence type="ECO:0000313" key="5">
    <source>
        <dbReference type="Proteomes" id="UP001501496"/>
    </source>
</evidence>
<dbReference type="InterPro" id="IPR050570">
    <property type="entry name" value="Cell_wall_metabolism_enzyme"/>
</dbReference>